<name>A0ABN3HB68_9ACTN</name>
<evidence type="ECO:0000313" key="3">
    <source>
        <dbReference type="Proteomes" id="UP001501170"/>
    </source>
</evidence>
<dbReference type="Pfam" id="PF14080">
    <property type="entry name" value="DUF4261"/>
    <property type="match status" value="1"/>
</dbReference>
<feature type="domain" description="DUF4261" evidence="1">
    <location>
        <begin position="216"/>
        <end position="268"/>
    </location>
</feature>
<protein>
    <recommendedName>
        <fullName evidence="1">DUF4261 domain-containing protein</fullName>
    </recommendedName>
</protein>
<organism evidence="2 3">
    <name type="scientific">Gordonia cholesterolivorans</name>
    <dbReference type="NCBI Taxonomy" id="559625"/>
    <lineage>
        <taxon>Bacteria</taxon>
        <taxon>Bacillati</taxon>
        <taxon>Actinomycetota</taxon>
        <taxon>Actinomycetes</taxon>
        <taxon>Mycobacteriales</taxon>
        <taxon>Gordoniaceae</taxon>
        <taxon>Gordonia</taxon>
    </lineage>
</organism>
<sequence>MEAVPPTTVRTPVDPLFVTLFQTRIDPGLTAARLLEQIRADWGELLDSEFDSVVVETQRGEGPESPPVFVIAFDEVRVLVAGVDVPQGLDVADAAQGSPLWSAEAELPDPDGPSLVVAASSEAVLAGPVFDDAVLGDAVLGDDRDLIEEATLISRVVTSLLACTDSVRAVYMHTSEQIAEPSAYRRAALEVSPDLPLMLWVDFMVADEAGLVSAETIGMSELGLLDIEVTDSTLPAEQVVKVVVDTAVLMYDDGPVIGDGDVLGTGSGDFTARIAPSKYDADHIVLHLVPPTATANRAERRAAARKKKRR</sequence>
<gene>
    <name evidence="2" type="ORF">GCM10009855_12410</name>
</gene>
<reference evidence="2 3" key="1">
    <citation type="journal article" date="2019" name="Int. J. Syst. Evol. Microbiol.">
        <title>The Global Catalogue of Microorganisms (GCM) 10K type strain sequencing project: providing services to taxonomists for standard genome sequencing and annotation.</title>
        <authorList>
            <consortium name="The Broad Institute Genomics Platform"/>
            <consortium name="The Broad Institute Genome Sequencing Center for Infectious Disease"/>
            <person name="Wu L."/>
            <person name="Ma J."/>
        </authorList>
    </citation>
    <scope>NUCLEOTIDE SEQUENCE [LARGE SCALE GENOMIC DNA]</scope>
    <source>
        <strain evidence="2 3">JCM 16227</strain>
    </source>
</reference>
<accession>A0ABN3HB68</accession>
<evidence type="ECO:0000259" key="1">
    <source>
        <dbReference type="Pfam" id="PF14080"/>
    </source>
</evidence>
<keyword evidence="3" id="KW-1185">Reference proteome</keyword>
<proteinExistence type="predicted"/>
<comment type="caution">
    <text evidence="2">The sequence shown here is derived from an EMBL/GenBank/DDBJ whole genome shotgun (WGS) entry which is preliminary data.</text>
</comment>
<evidence type="ECO:0000313" key="2">
    <source>
        <dbReference type="EMBL" id="GAA2374679.1"/>
    </source>
</evidence>
<dbReference type="InterPro" id="IPR025357">
    <property type="entry name" value="DUF4261"/>
</dbReference>
<dbReference type="EMBL" id="BAAARB010000004">
    <property type="protein sequence ID" value="GAA2374679.1"/>
    <property type="molecule type" value="Genomic_DNA"/>
</dbReference>
<dbReference type="Proteomes" id="UP001501170">
    <property type="component" value="Unassembled WGS sequence"/>
</dbReference>